<dbReference type="InterPro" id="IPR035992">
    <property type="entry name" value="Ricin_B-like_lectins"/>
</dbReference>
<keyword evidence="9" id="KW-1185">Reference proteome</keyword>
<evidence type="ECO:0000256" key="2">
    <source>
        <dbReference type="ARBA" id="ARBA00023015"/>
    </source>
</evidence>
<evidence type="ECO:0000313" key="8">
    <source>
        <dbReference type="EMBL" id="AVZ77034.1"/>
    </source>
</evidence>
<keyword evidence="4" id="KW-0238">DNA-binding</keyword>
<dbReference type="Gene3D" id="1.10.1740.10">
    <property type="match status" value="1"/>
</dbReference>
<keyword evidence="2" id="KW-0805">Transcription regulation</keyword>
<accession>A0A2R4TD48</accession>
<dbReference type="InterPro" id="IPR013324">
    <property type="entry name" value="RNA_pol_sigma_r3/r4-like"/>
</dbReference>
<keyword evidence="3" id="KW-0731">Sigma factor</keyword>
<dbReference type="GO" id="GO:0003677">
    <property type="term" value="F:DNA binding"/>
    <property type="evidence" value="ECO:0007669"/>
    <property type="project" value="UniProtKB-KW"/>
</dbReference>
<evidence type="ECO:0000256" key="3">
    <source>
        <dbReference type="ARBA" id="ARBA00023082"/>
    </source>
</evidence>
<dbReference type="GeneID" id="55660948"/>
<organism evidence="8 9">
    <name type="scientific">Streptomyces lunaelactis</name>
    <dbReference type="NCBI Taxonomy" id="1535768"/>
    <lineage>
        <taxon>Bacteria</taxon>
        <taxon>Bacillati</taxon>
        <taxon>Actinomycetota</taxon>
        <taxon>Actinomycetes</taxon>
        <taxon>Kitasatosporales</taxon>
        <taxon>Streptomycetaceae</taxon>
        <taxon>Streptomyces</taxon>
    </lineage>
</organism>
<dbReference type="Proteomes" id="UP000244201">
    <property type="component" value="Chromosome"/>
</dbReference>
<protein>
    <recommendedName>
        <fullName evidence="7">RNA polymerase sigma-70 region 2 domain-containing protein</fullName>
    </recommendedName>
</protein>
<dbReference type="PROSITE" id="PS50231">
    <property type="entry name" value="RICIN_B_LECTIN"/>
    <property type="match status" value="1"/>
</dbReference>
<dbReference type="SUPFAM" id="SSF88946">
    <property type="entry name" value="Sigma2 domain of RNA polymerase sigma factors"/>
    <property type="match status" value="1"/>
</dbReference>
<dbReference type="AlphaFoldDB" id="A0A2R4TD48"/>
<dbReference type="EMBL" id="CP026304">
    <property type="protein sequence ID" value="AVZ77034.1"/>
    <property type="molecule type" value="Genomic_DNA"/>
</dbReference>
<feature type="domain" description="RNA polymerase sigma-70 region 2" evidence="7">
    <location>
        <begin position="39"/>
        <end position="98"/>
    </location>
</feature>
<dbReference type="PANTHER" id="PTHR43133:SF8">
    <property type="entry name" value="RNA POLYMERASE SIGMA FACTOR HI_1459-RELATED"/>
    <property type="match status" value="1"/>
</dbReference>
<evidence type="ECO:0000259" key="7">
    <source>
        <dbReference type="Pfam" id="PF04542"/>
    </source>
</evidence>
<feature type="compositionally biased region" description="Polar residues" evidence="6">
    <location>
        <begin position="372"/>
        <end position="381"/>
    </location>
</feature>
<evidence type="ECO:0000256" key="1">
    <source>
        <dbReference type="ARBA" id="ARBA00010641"/>
    </source>
</evidence>
<dbReference type="Gene3D" id="2.80.10.50">
    <property type="match status" value="1"/>
</dbReference>
<name>A0A2R4TD48_9ACTN</name>
<dbReference type="SUPFAM" id="SSF50370">
    <property type="entry name" value="Ricin B-like lectins"/>
    <property type="match status" value="1"/>
</dbReference>
<gene>
    <name evidence="8" type="ORF">SLUN_37535</name>
</gene>
<sequence length="571" mass="62039">MELGRLGCSMVDKQDGPSIGAELVAVSRSPGSDAAVEELHQQHREPVLSYAYTCCHDPQGAEDLTSEVFAHALRAARSGNSPTLAWRPYLLAVVRRTAAGWAGTDRRAELSPDFREWLTTSHGGLAGSDAEPESIRERMLRLEDDSPVLRAFRSLPERWQAVLWHTEVERDAASSVGRLLGVDENGVDPLVSRAAQGLRHAYLATHEENSPTDECRRYGPMLGAVARRAGRRTTEDLGRHLSQCYDCRQALVELTAIDEQLRFILPVGVLLWAGAAYAGSRMVEACQSAADGTAPPAAPADRIVVDDAGDRWPWAPGSRLRSGVIAGGIVTAVGLAILILLMVPQGQDEAPSASRVEAEWTPPGFVAPAPTVSPTLQPSPTASSRRATPPPVASATASSRPGAAHRPPLGPVTWSGALRNAGVTAQCVEPDGTAVVQNPCKGSRTQVWQTVSFKEKPGYSPLRNAASGECIDYHRGVQRLQDNALHIAVGMRPCRTDGEGQLFRFDPWWGENDGSYLVRAERKAGKPWHEMQFGMLDWWEGNDPPPDADAPIVLTYHYYSSPRLRYRLWGP</sequence>
<proteinExistence type="inferred from homology"/>
<dbReference type="RefSeq" id="WP_108154325.1">
    <property type="nucleotide sequence ID" value="NZ_CP026304.1"/>
</dbReference>
<dbReference type="GO" id="GO:0016987">
    <property type="term" value="F:sigma factor activity"/>
    <property type="evidence" value="ECO:0007669"/>
    <property type="project" value="UniProtKB-KW"/>
</dbReference>
<dbReference type="Pfam" id="PF04542">
    <property type="entry name" value="Sigma70_r2"/>
    <property type="match status" value="1"/>
</dbReference>
<dbReference type="CDD" id="cd00161">
    <property type="entry name" value="beta-trefoil_Ricin-like"/>
    <property type="match status" value="1"/>
</dbReference>
<evidence type="ECO:0000256" key="6">
    <source>
        <dbReference type="SAM" id="MobiDB-lite"/>
    </source>
</evidence>
<dbReference type="KEGG" id="slk:SLUN_37535"/>
<reference evidence="8 9" key="1">
    <citation type="submission" date="2018-01" db="EMBL/GenBank/DDBJ databases">
        <title>Complete genome sequence of Streptomyces lunaelactis MM109T, a Ferroverdin A producer isolated from cave moonmilk deposits.</title>
        <authorList>
            <person name="Naome A."/>
            <person name="Martinet L."/>
            <person name="Maciejewska M."/>
            <person name="Anderssen S."/>
            <person name="Adam D."/>
            <person name="Tenconi E."/>
            <person name="Deflandre B."/>
            <person name="Arguelles-Arias A."/>
            <person name="Calusinska M."/>
            <person name="Copieters W."/>
            <person name="Karim L."/>
            <person name="Hanikenne M."/>
            <person name="Baurain D."/>
            <person name="van Wezel G."/>
            <person name="Smargiasso N."/>
            <person name="de Pauw E."/>
            <person name="Delfosse P."/>
            <person name="Rigali S."/>
        </authorList>
    </citation>
    <scope>NUCLEOTIDE SEQUENCE [LARGE SCALE GENOMIC DNA]</scope>
    <source>
        <strain evidence="8 9">MM109</strain>
    </source>
</reference>
<dbReference type="SUPFAM" id="SSF88659">
    <property type="entry name" value="Sigma3 and sigma4 domains of RNA polymerase sigma factors"/>
    <property type="match status" value="1"/>
</dbReference>
<evidence type="ECO:0000256" key="5">
    <source>
        <dbReference type="ARBA" id="ARBA00023163"/>
    </source>
</evidence>
<dbReference type="PANTHER" id="PTHR43133">
    <property type="entry name" value="RNA POLYMERASE ECF-TYPE SIGMA FACTO"/>
    <property type="match status" value="1"/>
</dbReference>
<feature type="compositionally biased region" description="Low complexity" evidence="6">
    <location>
        <begin position="382"/>
        <end position="401"/>
    </location>
</feature>
<keyword evidence="5" id="KW-0804">Transcription</keyword>
<feature type="region of interest" description="Disordered" evidence="6">
    <location>
        <begin position="362"/>
        <end position="415"/>
    </location>
</feature>
<dbReference type="InterPro" id="IPR039425">
    <property type="entry name" value="RNA_pol_sigma-70-like"/>
</dbReference>
<dbReference type="GO" id="GO:0006352">
    <property type="term" value="P:DNA-templated transcription initiation"/>
    <property type="evidence" value="ECO:0007669"/>
    <property type="project" value="InterPro"/>
</dbReference>
<dbReference type="OrthoDB" id="4990598at2"/>
<dbReference type="InterPro" id="IPR013325">
    <property type="entry name" value="RNA_pol_sigma_r2"/>
</dbReference>
<evidence type="ECO:0000256" key="4">
    <source>
        <dbReference type="ARBA" id="ARBA00023125"/>
    </source>
</evidence>
<comment type="similarity">
    <text evidence="1">Belongs to the sigma-70 factor family. ECF subfamily.</text>
</comment>
<dbReference type="InterPro" id="IPR007627">
    <property type="entry name" value="RNA_pol_sigma70_r2"/>
</dbReference>
<evidence type="ECO:0000313" key="9">
    <source>
        <dbReference type="Proteomes" id="UP000244201"/>
    </source>
</evidence>